<protein>
    <recommendedName>
        <fullName evidence="7">P/Homo B domain-containing protein</fullName>
    </recommendedName>
</protein>
<keyword evidence="9" id="KW-1185">Reference proteome</keyword>
<comment type="caution">
    <text evidence="6">Lacks conserved residue(s) required for the propagation of feature annotation.</text>
</comment>
<sequence length="163" mass="17771">DKCATDFSGTSASAPMAAGIIALGLEANPSLTWRDVQHVAVWTAEPAPLMGANGGWSKNARGFYVNSRFGFGLMNAFAFANTSKHWINVPPQKSCTTVFPTFTSREISDRNGAIIHFRTDGCRNRSNAVRYLEHVQIVLDIAYPVRGHLSIYVVSPQGICLLL</sequence>
<feature type="non-terminal residue" evidence="8">
    <location>
        <position position="1"/>
    </location>
</feature>
<dbReference type="PANTHER" id="PTHR42884">
    <property type="entry name" value="PROPROTEIN CONVERTASE SUBTILISIN/KEXIN-RELATED"/>
    <property type="match status" value="1"/>
</dbReference>
<dbReference type="GO" id="GO:0008236">
    <property type="term" value="F:serine-type peptidase activity"/>
    <property type="evidence" value="ECO:0007669"/>
    <property type="project" value="UniProtKB-KW"/>
</dbReference>
<dbReference type="GO" id="GO:0006508">
    <property type="term" value="P:proteolysis"/>
    <property type="evidence" value="ECO:0007669"/>
    <property type="project" value="UniProtKB-KW"/>
</dbReference>
<evidence type="ECO:0000259" key="7">
    <source>
        <dbReference type="PROSITE" id="PS51829"/>
    </source>
</evidence>
<gene>
    <name evidence="8" type="ORF">AB6A40_011040</name>
</gene>
<dbReference type="PANTHER" id="PTHR42884:SF14">
    <property type="entry name" value="NEUROENDOCRINE CONVERTASE 1"/>
    <property type="match status" value="1"/>
</dbReference>
<dbReference type="Gene3D" id="3.40.50.200">
    <property type="entry name" value="Peptidase S8/S53 domain"/>
    <property type="match status" value="1"/>
</dbReference>
<feature type="domain" description="P/Homo B" evidence="7">
    <location>
        <begin position="89"/>
        <end position="163"/>
    </location>
</feature>
<evidence type="ECO:0000256" key="1">
    <source>
        <dbReference type="ARBA" id="ARBA00005325"/>
    </source>
</evidence>
<dbReference type="PROSITE" id="PS51829">
    <property type="entry name" value="P_HOMO_B"/>
    <property type="match status" value="1"/>
</dbReference>
<keyword evidence="4" id="KW-0378">Hydrolase</keyword>
<keyword evidence="3" id="KW-0165">Cleavage on pair of basic residues</keyword>
<keyword evidence="2" id="KW-0645">Protease</keyword>
<accession>A0ABD6EYA5</accession>
<proteinExistence type="inferred from homology"/>
<evidence type="ECO:0000256" key="6">
    <source>
        <dbReference type="PROSITE-ProRule" id="PRU01240"/>
    </source>
</evidence>
<evidence type="ECO:0000256" key="3">
    <source>
        <dbReference type="ARBA" id="ARBA00022685"/>
    </source>
</evidence>
<evidence type="ECO:0000313" key="9">
    <source>
        <dbReference type="Proteomes" id="UP001608902"/>
    </source>
</evidence>
<evidence type="ECO:0000256" key="4">
    <source>
        <dbReference type="ARBA" id="ARBA00022801"/>
    </source>
</evidence>
<dbReference type="AlphaFoldDB" id="A0ABD6EYA5"/>
<dbReference type="InterPro" id="IPR002884">
    <property type="entry name" value="P_dom"/>
</dbReference>
<dbReference type="GO" id="GO:0012505">
    <property type="term" value="C:endomembrane system"/>
    <property type="evidence" value="ECO:0007669"/>
    <property type="project" value="UniProtKB-ARBA"/>
</dbReference>
<evidence type="ECO:0000256" key="2">
    <source>
        <dbReference type="ARBA" id="ARBA00022670"/>
    </source>
</evidence>
<dbReference type="Pfam" id="PF00082">
    <property type="entry name" value="Peptidase_S8"/>
    <property type="match status" value="1"/>
</dbReference>
<dbReference type="Proteomes" id="UP001608902">
    <property type="component" value="Unassembled WGS sequence"/>
</dbReference>
<dbReference type="SUPFAM" id="SSF49785">
    <property type="entry name" value="Galactose-binding domain-like"/>
    <property type="match status" value="1"/>
</dbReference>
<dbReference type="EMBL" id="JBGFUD010016722">
    <property type="protein sequence ID" value="MFH4984331.1"/>
    <property type="molecule type" value="Genomic_DNA"/>
</dbReference>
<evidence type="ECO:0000256" key="5">
    <source>
        <dbReference type="ARBA" id="ARBA00022825"/>
    </source>
</evidence>
<name>A0ABD6EYA5_9BILA</name>
<comment type="caution">
    <text evidence="8">The sequence shown here is derived from an EMBL/GenBank/DDBJ whole genome shotgun (WGS) entry which is preliminary data.</text>
</comment>
<dbReference type="InterPro" id="IPR023828">
    <property type="entry name" value="Peptidase_S8_Ser-AS"/>
</dbReference>
<dbReference type="InterPro" id="IPR008979">
    <property type="entry name" value="Galactose-bd-like_sf"/>
</dbReference>
<comment type="similarity">
    <text evidence="1">Belongs to the peptidase S8 family. Furin subfamily.</text>
</comment>
<dbReference type="InterPro" id="IPR036852">
    <property type="entry name" value="Peptidase_S8/S53_dom_sf"/>
</dbReference>
<dbReference type="PROSITE" id="PS00138">
    <property type="entry name" value="SUBTILASE_SER"/>
    <property type="match status" value="1"/>
</dbReference>
<evidence type="ECO:0000313" key="8">
    <source>
        <dbReference type="EMBL" id="MFH4984331.1"/>
    </source>
</evidence>
<dbReference type="InterPro" id="IPR000209">
    <property type="entry name" value="Peptidase_S8/S53_dom"/>
</dbReference>
<dbReference type="GO" id="GO:0005737">
    <property type="term" value="C:cytoplasm"/>
    <property type="evidence" value="ECO:0007669"/>
    <property type="project" value="UniProtKB-ARBA"/>
</dbReference>
<dbReference type="Gene3D" id="2.60.120.260">
    <property type="entry name" value="Galactose-binding domain-like"/>
    <property type="match status" value="1"/>
</dbReference>
<reference evidence="8 9" key="1">
    <citation type="submission" date="2024-08" db="EMBL/GenBank/DDBJ databases">
        <title>Gnathostoma spinigerum genome.</title>
        <authorList>
            <person name="Gonzalez-Bertolin B."/>
            <person name="Monzon S."/>
            <person name="Zaballos A."/>
            <person name="Jimenez P."/>
            <person name="Dekumyoy P."/>
            <person name="Varona S."/>
            <person name="Cuesta I."/>
            <person name="Sumanam S."/>
            <person name="Adisakwattana P."/>
            <person name="Gasser R.B."/>
            <person name="Hernandez-Gonzalez A."/>
            <person name="Young N.D."/>
            <person name="Perteguer M.J."/>
        </authorList>
    </citation>
    <scope>NUCLEOTIDE SEQUENCE [LARGE SCALE GENOMIC DNA]</scope>
    <source>
        <strain evidence="8">AL3</strain>
        <tissue evidence="8">Liver</tissue>
    </source>
</reference>
<keyword evidence="5" id="KW-0720">Serine protease</keyword>
<dbReference type="SUPFAM" id="SSF52743">
    <property type="entry name" value="Subtilisin-like"/>
    <property type="match status" value="1"/>
</dbReference>
<dbReference type="PROSITE" id="PS51892">
    <property type="entry name" value="SUBTILASE"/>
    <property type="match status" value="1"/>
</dbReference>
<organism evidence="8 9">
    <name type="scientific">Gnathostoma spinigerum</name>
    <dbReference type="NCBI Taxonomy" id="75299"/>
    <lineage>
        <taxon>Eukaryota</taxon>
        <taxon>Metazoa</taxon>
        <taxon>Ecdysozoa</taxon>
        <taxon>Nematoda</taxon>
        <taxon>Chromadorea</taxon>
        <taxon>Rhabditida</taxon>
        <taxon>Spirurina</taxon>
        <taxon>Gnathostomatomorpha</taxon>
        <taxon>Gnathostomatoidea</taxon>
        <taxon>Gnathostomatidae</taxon>
        <taxon>Gnathostoma</taxon>
    </lineage>
</organism>